<dbReference type="NCBIfam" id="TIGR00460">
    <property type="entry name" value="fmt"/>
    <property type="match status" value="1"/>
</dbReference>
<dbReference type="KEGG" id="aaut:ACETAC_07105"/>
<feature type="domain" description="Formyl transferase N-terminal" evidence="6">
    <location>
        <begin position="1"/>
        <end position="181"/>
    </location>
</feature>
<protein>
    <recommendedName>
        <fullName evidence="2 5">Methionyl-tRNA formyltransferase</fullName>
        <ecNumber evidence="2 5">2.1.2.9</ecNumber>
    </recommendedName>
</protein>
<feature type="domain" description="Formyl transferase C-terminal" evidence="7">
    <location>
        <begin position="205"/>
        <end position="301"/>
    </location>
</feature>
<dbReference type="FunFam" id="3.40.50.12230:FF:000001">
    <property type="entry name" value="Methionyl-tRNA formyltransferase"/>
    <property type="match status" value="1"/>
</dbReference>
<evidence type="ECO:0000313" key="9">
    <source>
        <dbReference type="Proteomes" id="UP000671913"/>
    </source>
</evidence>
<evidence type="ECO:0000256" key="5">
    <source>
        <dbReference type="HAMAP-Rule" id="MF_00182"/>
    </source>
</evidence>
<proteinExistence type="inferred from homology"/>
<dbReference type="AlphaFoldDB" id="A0A975AUH6"/>
<name>A0A975AUH6_9THEO</name>
<comment type="catalytic activity">
    <reaction evidence="5">
        <text>L-methionyl-tRNA(fMet) + (6R)-10-formyltetrahydrofolate = N-formyl-L-methionyl-tRNA(fMet) + (6S)-5,6,7,8-tetrahydrofolate + H(+)</text>
        <dbReference type="Rhea" id="RHEA:24380"/>
        <dbReference type="Rhea" id="RHEA-COMP:9952"/>
        <dbReference type="Rhea" id="RHEA-COMP:9953"/>
        <dbReference type="ChEBI" id="CHEBI:15378"/>
        <dbReference type="ChEBI" id="CHEBI:57453"/>
        <dbReference type="ChEBI" id="CHEBI:78530"/>
        <dbReference type="ChEBI" id="CHEBI:78844"/>
        <dbReference type="ChEBI" id="CHEBI:195366"/>
        <dbReference type="EC" id="2.1.2.9"/>
    </reaction>
</comment>
<dbReference type="InterPro" id="IPR002376">
    <property type="entry name" value="Formyl_transf_N"/>
</dbReference>
<evidence type="ECO:0000313" key="8">
    <source>
        <dbReference type="EMBL" id="QSZ26673.1"/>
    </source>
</evidence>
<dbReference type="InterPro" id="IPR011034">
    <property type="entry name" value="Formyl_transferase-like_C_sf"/>
</dbReference>
<evidence type="ECO:0000259" key="6">
    <source>
        <dbReference type="Pfam" id="PF00551"/>
    </source>
</evidence>
<dbReference type="Gene3D" id="3.40.50.12230">
    <property type="match status" value="1"/>
</dbReference>
<organism evidence="8 9">
    <name type="scientific">Aceticella autotrophica</name>
    <dbReference type="NCBI Taxonomy" id="2755338"/>
    <lineage>
        <taxon>Bacteria</taxon>
        <taxon>Bacillati</taxon>
        <taxon>Bacillota</taxon>
        <taxon>Clostridia</taxon>
        <taxon>Thermoanaerobacterales</taxon>
        <taxon>Thermoanaerobacteraceae</taxon>
        <taxon>Aceticella</taxon>
    </lineage>
</organism>
<dbReference type="PROSITE" id="PS00373">
    <property type="entry name" value="GART"/>
    <property type="match status" value="1"/>
</dbReference>
<dbReference type="GO" id="GO:0005829">
    <property type="term" value="C:cytosol"/>
    <property type="evidence" value="ECO:0007669"/>
    <property type="project" value="TreeGrafter"/>
</dbReference>
<dbReference type="GO" id="GO:0004479">
    <property type="term" value="F:methionyl-tRNA formyltransferase activity"/>
    <property type="evidence" value="ECO:0007669"/>
    <property type="project" value="UniProtKB-UniRule"/>
</dbReference>
<keyword evidence="4 5" id="KW-0648">Protein biosynthesis</keyword>
<dbReference type="InterPro" id="IPR044135">
    <property type="entry name" value="Met-tRNA-FMT_C"/>
</dbReference>
<dbReference type="Pfam" id="PF00551">
    <property type="entry name" value="Formyl_trans_N"/>
    <property type="match status" value="1"/>
</dbReference>
<keyword evidence="9" id="KW-1185">Reference proteome</keyword>
<dbReference type="EC" id="2.1.2.9" evidence="2 5"/>
<dbReference type="InterPro" id="IPR005793">
    <property type="entry name" value="Formyl_trans_C"/>
</dbReference>
<dbReference type="PANTHER" id="PTHR11138">
    <property type="entry name" value="METHIONYL-TRNA FORMYLTRANSFERASE"/>
    <property type="match status" value="1"/>
</dbReference>
<comment type="similarity">
    <text evidence="1 5">Belongs to the Fmt family.</text>
</comment>
<dbReference type="InterPro" id="IPR036477">
    <property type="entry name" value="Formyl_transf_N_sf"/>
</dbReference>
<reference evidence="8" key="1">
    <citation type="submission" date="2020-08" db="EMBL/GenBank/DDBJ databases">
        <title>Genomic insights into the carbon and energy metabolism of the first obligate autotrophic acetogenic bacterium Aceticella autotrophica gen. nov., sp. nov.</title>
        <authorList>
            <person name="Toshchakov S.V."/>
            <person name="Elcheninov A.G."/>
            <person name="Kublanov I.V."/>
            <person name="Frolov E.N."/>
            <person name="Lebedinsky A.V."/>
        </authorList>
    </citation>
    <scope>NUCLEOTIDE SEQUENCE</scope>
    <source>
        <strain evidence="8">3443-3Ac</strain>
    </source>
</reference>
<evidence type="ECO:0000259" key="7">
    <source>
        <dbReference type="Pfam" id="PF02911"/>
    </source>
</evidence>
<evidence type="ECO:0000256" key="1">
    <source>
        <dbReference type="ARBA" id="ARBA00010699"/>
    </source>
</evidence>
<dbReference type="SUPFAM" id="SSF53328">
    <property type="entry name" value="Formyltransferase"/>
    <property type="match status" value="1"/>
</dbReference>
<dbReference type="CDD" id="cd08704">
    <property type="entry name" value="Met_tRNA_FMT_C"/>
    <property type="match status" value="1"/>
</dbReference>
<dbReference type="EMBL" id="CP060096">
    <property type="protein sequence ID" value="QSZ26673.1"/>
    <property type="molecule type" value="Genomic_DNA"/>
</dbReference>
<dbReference type="InterPro" id="IPR041711">
    <property type="entry name" value="Met-tRNA-FMT_N"/>
</dbReference>
<dbReference type="InterPro" id="IPR005794">
    <property type="entry name" value="Fmt"/>
</dbReference>
<evidence type="ECO:0000256" key="3">
    <source>
        <dbReference type="ARBA" id="ARBA00022679"/>
    </source>
</evidence>
<dbReference type="RefSeq" id="WP_284679353.1">
    <property type="nucleotide sequence ID" value="NZ_CP060096.1"/>
</dbReference>
<evidence type="ECO:0000256" key="2">
    <source>
        <dbReference type="ARBA" id="ARBA00012261"/>
    </source>
</evidence>
<dbReference type="PANTHER" id="PTHR11138:SF5">
    <property type="entry name" value="METHIONYL-TRNA FORMYLTRANSFERASE, MITOCHONDRIAL"/>
    <property type="match status" value="1"/>
</dbReference>
<dbReference type="InterPro" id="IPR001555">
    <property type="entry name" value="GART_AS"/>
</dbReference>
<dbReference type="Proteomes" id="UP000671913">
    <property type="component" value="Chromosome"/>
</dbReference>
<comment type="function">
    <text evidence="5">Attaches a formyl group to the free amino group of methionyl-tRNA(fMet). The formyl group appears to play a dual role in the initiator identity of N-formylmethionyl-tRNA by promoting its recognition by IF2 and preventing the misappropriation of this tRNA by the elongation apparatus.</text>
</comment>
<dbReference type="SUPFAM" id="SSF50486">
    <property type="entry name" value="FMT C-terminal domain-like"/>
    <property type="match status" value="1"/>
</dbReference>
<sequence>MKVVFMGTPEFAVPSLKKILEAGYDVLAVVTQPDKPKGRGKKIIFPPVKQFALENNIKVLQPDKLKDNIDFVDKLKDLSPDFIIVVAYGKILTEAILNLPSYGCINVHASLLPKYRGAAPINWAIIKGEKETGITTMYMDKGLDTGNMLLKKSIPIFDDDDAETIHDKLAILGGDVLIETIDKLIKGLLKPVKQKDEEASYAPILNKSMGLIDWSKNAVDIRNKIRGMCPWPGCYTFYEGLMLKIWKADVKIDDSNNESGKILKSDNELIIKCGCDALKILEIQSEGTRKMSIEEYLRGHNITKGTVLKGK</sequence>
<dbReference type="CDD" id="cd08646">
    <property type="entry name" value="FMT_core_Met-tRNA-FMT_N"/>
    <property type="match status" value="1"/>
</dbReference>
<evidence type="ECO:0000256" key="4">
    <source>
        <dbReference type="ARBA" id="ARBA00022917"/>
    </source>
</evidence>
<keyword evidence="3 5" id="KW-0808">Transferase</keyword>
<dbReference type="HAMAP" id="MF_00182">
    <property type="entry name" value="Formyl_trans"/>
    <property type="match status" value="1"/>
</dbReference>
<dbReference type="Pfam" id="PF02911">
    <property type="entry name" value="Formyl_trans_C"/>
    <property type="match status" value="1"/>
</dbReference>
<accession>A0A975AUH6</accession>
<gene>
    <name evidence="5" type="primary">fmt</name>
    <name evidence="8" type="ORF">ACETAC_07105</name>
</gene>
<feature type="binding site" evidence="5">
    <location>
        <begin position="110"/>
        <end position="113"/>
    </location>
    <ligand>
        <name>(6S)-5,6,7,8-tetrahydrofolate</name>
        <dbReference type="ChEBI" id="CHEBI:57453"/>
    </ligand>
</feature>